<dbReference type="InterPro" id="IPR013216">
    <property type="entry name" value="Methyltransf_11"/>
</dbReference>
<dbReference type="InterPro" id="IPR029063">
    <property type="entry name" value="SAM-dependent_MTases_sf"/>
</dbReference>
<keyword evidence="3" id="KW-1185">Reference proteome</keyword>
<comment type="caution">
    <text evidence="2">The sequence shown here is derived from an EMBL/GenBank/DDBJ whole genome shotgun (WGS) entry which is preliminary data.</text>
</comment>
<dbReference type="Pfam" id="PF08241">
    <property type="entry name" value="Methyltransf_11"/>
    <property type="match status" value="1"/>
</dbReference>
<dbReference type="Gene3D" id="3.40.50.150">
    <property type="entry name" value="Vaccinia Virus protein VP39"/>
    <property type="match status" value="1"/>
</dbReference>
<dbReference type="EMBL" id="NEWD01000018">
    <property type="protein sequence ID" value="OXN00352.1"/>
    <property type="molecule type" value="Genomic_DNA"/>
</dbReference>
<protein>
    <submittedName>
        <fullName evidence="2">Methyltransferase</fullName>
    </submittedName>
</protein>
<proteinExistence type="predicted"/>
<organism evidence="2 3">
    <name type="scientific">Bifidobacterium vansinderenii</name>
    <dbReference type="NCBI Taxonomy" id="1984871"/>
    <lineage>
        <taxon>Bacteria</taxon>
        <taxon>Bacillati</taxon>
        <taxon>Actinomycetota</taxon>
        <taxon>Actinomycetes</taxon>
        <taxon>Bifidobacteriales</taxon>
        <taxon>Bifidobacteriaceae</taxon>
        <taxon>Bifidobacterium</taxon>
    </lineage>
</organism>
<name>A0A229VXN1_9BIFI</name>
<sequence>MKNQSVVYGIDPVCFGPVNNERNLTNATDAAETVVVKTLNAAASPVIAESQLPQSDRDAEHMQGHWVLAKLGKRVLRPGGERLTKRMLEHMPIAGKHVVEFAPGLGRTTRLILDAGPAGYTGVDRDEQVVNIIGPLVASVGGTCVRADAAQTGLADESADVVIGEAMLTMQSERGKRAIINEAHRILKPGGLYAIHEMGLAPDDLDESVKDSIRKDLARAIKVNARPLTAAEWRELLESAGFEVLWTGTEPMALLKIRRNLADEGVPGALRIMRNILTHPDLRARVMQMRRVFNTYGDALTGIAFVARRRD</sequence>
<dbReference type="AlphaFoldDB" id="A0A229VXN1"/>
<keyword evidence="2" id="KW-0808">Transferase</keyword>
<evidence type="ECO:0000313" key="2">
    <source>
        <dbReference type="EMBL" id="OXN00352.1"/>
    </source>
</evidence>
<dbReference type="CDD" id="cd02440">
    <property type="entry name" value="AdoMet_MTases"/>
    <property type="match status" value="1"/>
</dbReference>
<gene>
    <name evidence="2" type="ORF">Tam10B_1455</name>
</gene>
<dbReference type="Proteomes" id="UP000215433">
    <property type="component" value="Unassembled WGS sequence"/>
</dbReference>
<feature type="domain" description="Methyltransferase type 11" evidence="1">
    <location>
        <begin position="100"/>
        <end position="195"/>
    </location>
</feature>
<dbReference type="GO" id="GO:0032259">
    <property type="term" value="P:methylation"/>
    <property type="evidence" value="ECO:0007669"/>
    <property type="project" value="UniProtKB-KW"/>
</dbReference>
<dbReference type="SUPFAM" id="SSF53335">
    <property type="entry name" value="S-adenosyl-L-methionine-dependent methyltransferases"/>
    <property type="match status" value="1"/>
</dbReference>
<reference evidence="2 3" key="1">
    <citation type="submission" date="2017-05" db="EMBL/GenBank/DDBJ databases">
        <title>Bifidobacterium vansinderenii sp. nov.</title>
        <authorList>
            <person name="Lugli G.A."/>
            <person name="Duranti S."/>
            <person name="Mangifesta M."/>
        </authorList>
    </citation>
    <scope>NUCLEOTIDE SEQUENCE [LARGE SCALE GENOMIC DNA]</scope>
    <source>
        <strain evidence="2 3">Tam10B</strain>
    </source>
</reference>
<keyword evidence="2" id="KW-0489">Methyltransferase</keyword>
<evidence type="ECO:0000313" key="3">
    <source>
        <dbReference type="Proteomes" id="UP000215433"/>
    </source>
</evidence>
<evidence type="ECO:0000259" key="1">
    <source>
        <dbReference type="Pfam" id="PF08241"/>
    </source>
</evidence>
<dbReference type="GO" id="GO:0008757">
    <property type="term" value="F:S-adenosylmethionine-dependent methyltransferase activity"/>
    <property type="evidence" value="ECO:0007669"/>
    <property type="project" value="InterPro"/>
</dbReference>
<accession>A0A229VXN1</accession>